<proteinExistence type="inferred from homology"/>
<dbReference type="GO" id="GO:0005198">
    <property type="term" value="F:structural molecule activity"/>
    <property type="evidence" value="ECO:0007669"/>
    <property type="project" value="InterPro"/>
</dbReference>
<keyword evidence="3" id="KW-0813">Transport</keyword>
<keyword evidence="7" id="KW-0653">Protein transport</keyword>
<evidence type="ECO:0000256" key="3">
    <source>
        <dbReference type="ARBA" id="ARBA00022448"/>
    </source>
</evidence>
<dbReference type="GO" id="GO:0090114">
    <property type="term" value="P:COPII-coated vesicle budding"/>
    <property type="evidence" value="ECO:0007669"/>
    <property type="project" value="TreeGrafter"/>
</dbReference>
<evidence type="ECO:0000256" key="5">
    <source>
        <dbReference type="ARBA" id="ARBA00022737"/>
    </source>
</evidence>
<dbReference type="Gene3D" id="2.130.10.10">
    <property type="entry name" value="YVTN repeat-like/Quinoprotein amine dehydrogenase"/>
    <property type="match status" value="1"/>
</dbReference>
<dbReference type="PROSITE" id="PS50082">
    <property type="entry name" value="WD_REPEATS_2"/>
    <property type="match status" value="2"/>
</dbReference>
<dbReference type="GO" id="GO:0031080">
    <property type="term" value="C:nuclear pore outer ring"/>
    <property type="evidence" value="ECO:0007669"/>
    <property type="project" value="TreeGrafter"/>
</dbReference>
<evidence type="ECO:0000313" key="12">
    <source>
        <dbReference type="EMBL" id="KAJ3432770.1"/>
    </source>
</evidence>
<evidence type="ECO:0000256" key="10">
    <source>
        <dbReference type="ARBA" id="ARBA00023242"/>
    </source>
</evidence>
<dbReference type="EMBL" id="JANTQA010000047">
    <property type="protein sequence ID" value="KAJ3432770.1"/>
    <property type="molecule type" value="Genomic_DNA"/>
</dbReference>
<dbReference type="GO" id="GO:0030127">
    <property type="term" value="C:COPII vesicle coat"/>
    <property type="evidence" value="ECO:0007669"/>
    <property type="project" value="TreeGrafter"/>
</dbReference>
<feature type="repeat" description="WD" evidence="11">
    <location>
        <begin position="194"/>
        <end position="238"/>
    </location>
</feature>
<evidence type="ECO:0000256" key="6">
    <source>
        <dbReference type="ARBA" id="ARBA00022816"/>
    </source>
</evidence>
<evidence type="ECO:0000313" key="13">
    <source>
        <dbReference type="Proteomes" id="UP001146793"/>
    </source>
</evidence>
<organism evidence="12 13">
    <name type="scientific">Anaeramoeba flamelloides</name>
    <dbReference type="NCBI Taxonomy" id="1746091"/>
    <lineage>
        <taxon>Eukaryota</taxon>
        <taxon>Metamonada</taxon>
        <taxon>Anaeramoebidae</taxon>
        <taxon>Anaeramoeba</taxon>
    </lineage>
</organism>
<keyword evidence="8" id="KW-0811">Translocation</keyword>
<name>A0AAV7YVA2_9EUKA</name>
<dbReference type="InterPro" id="IPR036322">
    <property type="entry name" value="WD40_repeat_dom_sf"/>
</dbReference>
<dbReference type="PANTHER" id="PTHR11024:SF2">
    <property type="entry name" value="PROTEIN SEC13 HOMOLOG"/>
    <property type="match status" value="1"/>
</dbReference>
<keyword evidence="9" id="KW-0906">Nuclear pore complex</keyword>
<dbReference type="InterPro" id="IPR037363">
    <property type="entry name" value="Sec13/Seh1_fam"/>
</dbReference>
<gene>
    <name evidence="12" type="ORF">M0812_21713</name>
</gene>
<keyword evidence="6" id="KW-0509">mRNA transport</keyword>
<comment type="subcellular location">
    <subcellularLocation>
        <location evidence="1">Nucleus</location>
        <location evidence="1">Nuclear pore complex</location>
    </subcellularLocation>
</comment>
<dbReference type="InterPro" id="IPR001680">
    <property type="entry name" value="WD40_rpt"/>
</dbReference>
<dbReference type="GO" id="GO:0051028">
    <property type="term" value="P:mRNA transport"/>
    <property type="evidence" value="ECO:0007669"/>
    <property type="project" value="UniProtKB-KW"/>
</dbReference>
<evidence type="ECO:0000256" key="4">
    <source>
        <dbReference type="ARBA" id="ARBA00022574"/>
    </source>
</evidence>
<keyword evidence="5" id="KW-0677">Repeat</keyword>
<evidence type="ECO:0000256" key="11">
    <source>
        <dbReference type="PROSITE-ProRule" id="PRU00221"/>
    </source>
</evidence>
<dbReference type="SMART" id="SM00320">
    <property type="entry name" value="WD40"/>
    <property type="match status" value="6"/>
</dbReference>
<dbReference type="InterPro" id="IPR015943">
    <property type="entry name" value="WD40/YVTN_repeat-like_dom_sf"/>
</dbReference>
<evidence type="ECO:0000256" key="8">
    <source>
        <dbReference type="ARBA" id="ARBA00023010"/>
    </source>
</evidence>
<sequence length="301" mass="34031">MELKTTQKGLVHDVQMDFYGKQVATCSSDGKIQIFQIDGEKQNLVAELEDHEGPVWQISWSNPKFGIHLASCSNDGSVIIWKQTNQNWIKEYQFADFSSSVNSVDWAPFQFGLHLACGSSDGNIVVLSLINGKWKINKHKSHQVGVNSVCWGPFIQNQTNEDQPKLQLVSGGGDSLVKIWLFDLAKGLKLLETLSGHTSWVRCVAWRKTTSTKLVIASCSQDQTVLIWTKEKTTKQNSKQPTRWIPKKLSDFPDIVWHVSWSLTSNLLSVSCGDSDISFWEENQDGKWIKTDFNQVVEQKN</sequence>
<dbReference type="AlphaFoldDB" id="A0AAV7YVA2"/>
<comment type="caution">
    <text evidence="12">The sequence shown here is derived from an EMBL/GenBank/DDBJ whole genome shotgun (WGS) entry which is preliminary data.</text>
</comment>
<dbReference type="GO" id="GO:0032008">
    <property type="term" value="P:positive regulation of TOR signaling"/>
    <property type="evidence" value="ECO:0007669"/>
    <property type="project" value="TreeGrafter"/>
</dbReference>
<dbReference type="GO" id="GO:0032527">
    <property type="term" value="P:protein exit from endoplasmic reticulum"/>
    <property type="evidence" value="ECO:0007669"/>
    <property type="project" value="TreeGrafter"/>
</dbReference>
<feature type="repeat" description="WD" evidence="11">
    <location>
        <begin position="48"/>
        <end position="91"/>
    </location>
</feature>
<dbReference type="GO" id="GO:0006606">
    <property type="term" value="P:protein import into nucleus"/>
    <property type="evidence" value="ECO:0007669"/>
    <property type="project" value="TreeGrafter"/>
</dbReference>
<evidence type="ECO:0000256" key="1">
    <source>
        <dbReference type="ARBA" id="ARBA00004567"/>
    </source>
</evidence>
<protein>
    <submittedName>
        <fullName evidence="12">Protein sec13</fullName>
    </submittedName>
</protein>
<evidence type="ECO:0000256" key="2">
    <source>
        <dbReference type="ARBA" id="ARBA00010102"/>
    </source>
</evidence>
<evidence type="ECO:0000256" key="9">
    <source>
        <dbReference type="ARBA" id="ARBA00023132"/>
    </source>
</evidence>
<accession>A0AAV7YVA2</accession>
<comment type="similarity">
    <text evidence="2">Belongs to the WD repeat SEC13 family.</text>
</comment>
<reference evidence="12" key="1">
    <citation type="submission" date="2022-08" db="EMBL/GenBank/DDBJ databases">
        <title>Novel sulphate-reducing endosymbionts in the free-living metamonad Anaeramoeba.</title>
        <authorList>
            <person name="Jerlstrom-Hultqvist J."/>
            <person name="Cepicka I."/>
            <person name="Gallot-Lavallee L."/>
            <person name="Salas-Leiva D."/>
            <person name="Curtis B.A."/>
            <person name="Zahonova K."/>
            <person name="Pipaliya S."/>
            <person name="Dacks J."/>
            <person name="Roger A.J."/>
        </authorList>
    </citation>
    <scope>NUCLEOTIDE SEQUENCE</scope>
    <source>
        <strain evidence="12">Busselton2</strain>
    </source>
</reference>
<dbReference type="Proteomes" id="UP001146793">
    <property type="component" value="Unassembled WGS sequence"/>
</dbReference>
<dbReference type="SUPFAM" id="SSF50978">
    <property type="entry name" value="WD40 repeat-like"/>
    <property type="match status" value="1"/>
</dbReference>
<evidence type="ECO:0000256" key="7">
    <source>
        <dbReference type="ARBA" id="ARBA00022927"/>
    </source>
</evidence>
<keyword evidence="10" id="KW-0539">Nucleus</keyword>
<dbReference type="PANTHER" id="PTHR11024">
    <property type="entry name" value="NUCLEAR PORE COMPLEX PROTEIN SEC13 / SEH1 FAMILY MEMBER"/>
    <property type="match status" value="1"/>
</dbReference>
<dbReference type="Pfam" id="PF00400">
    <property type="entry name" value="WD40"/>
    <property type="match status" value="4"/>
</dbReference>
<keyword evidence="4 11" id="KW-0853">WD repeat</keyword>